<comment type="caution">
    <text evidence="1">The sequence shown here is derived from an EMBL/GenBank/DDBJ whole genome shotgun (WGS) entry which is preliminary data.</text>
</comment>
<keyword evidence="2" id="KW-1185">Reference proteome</keyword>
<sequence length="67" mass="7445">MATGILGAGMKTLEQVCEDNNCSRGFLYLENKRGRLRFTKLGRATRIKAEDEQAWRDSLPVVTGEAA</sequence>
<gene>
    <name evidence="1" type="ORF">KYN89_02360</name>
</gene>
<protein>
    <recommendedName>
        <fullName evidence="3">Helix-turn-helix domain-containing protein</fullName>
    </recommendedName>
</protein>
<name>A0ABS7P9Y7_9SPHN</name>
<dbReference type="RefSeq" id="WP_222823630.1">
    <property type="nucleotide sequence ID" value="NZ_JAHWXP010000001.1"/>
</dbReference>
<accession>A0ABS7P9Y7</accession>
<proteinExistence type="predicted"/>
<dbReference type="Proteomes" id="UP000759298">
    <property type="component" value="Unassembled WGS sequence"/>
</dbReference>
<reference evidence="1 2" key="1">
    <citation type="submission" date="2021-07" db="EMBL/GenBank/DDBJ databases">
        <title>Alteriqipengyuania abyssalis NZ-12B nov, sp.nov isolated from deep sea sponge in pacific ocean.</title>
        <authorList>
            <person name="Tareen S."/>
            <person name="Wink J."/>
        </authorList>
    </citation>
    <scope>NUCLEOTIDE SEQUENCE [LARGE SCALE GENOMIC DNA]</scope>
    <source>
        <strain evidence="1 2">NZ-12B</strain>
    </source>
</reference>
<evidence type="ECO:0000313" key="1">
    <source>
        <dbReference type="EMBL" id="MBY8335883.1"/>
    </source>
</evidence>
<evidence type="ECO:0000313" key="2">
    <source>
        <dbReference type="Proteomes" id="UP000759298"/>
    </source>
</evidence>
<evidence type="ECO:0008006" key="3">
    <source>
        <dbReference type="Google" id="ProtNLM"/>
    </source>
</evidence>
<dbReference type="EMBL" id="JAHWXP010000001">
    <property type="protein sequence ID" value="MBY8335883.1"/>
    <property type="molecule type" value="Genomic_DNA"/>
</dbReference>
<organism evidence="1 2">
    <name type="scientific">Alteriqipengyuania abyssalis</name>
    <dbReference type="NCBI Taxonomy" id="2860200"/>
    <lineage>
        <taxon>Bacteria</taxon>
        <taxon>Pseudomonadati</taxon>
        <taxon>Pseudomonadota</taxon>
        <taxon>Alphaproteobacteria</taxon>
        <taxon>Sphingomonadales</taxon>
        <taxon>Erythrobacteraceae</taxon>
        <taxon>Alteriqipengyuania</taxon>
    </lineage>
</organism>